<keyword evidence="2" id="KW-0238">DNA-binding</keyword>
<dbReference type="PROSITE" id="PS51898">
    <property type="entry name" value="TYR_RECOMBINASE"/>
    <property type="match status" value="1"/>
</dbReference>
<evidence type="ECO:0000256" key="1">
    <source>
        <dbReference type="ARBA" id="ARBA00008857"/>
    </source>
</evidence>
<dbReference type="GO" id="GO:0003677">
    <property type="term" value="F:DNA binding"/>
    <property type="evidence" value="ECO:0007669"/>
    <property type="project" value="UniProtKB-KW"/>
</dbReference>
<dbReference type="Pfam" id="PF00589">
    <property type="entry name" value="Phage_integrase"/>
    <property type="match status" value="1"/>
</dbReference>
<accession>A0A099YBH5</accession>
<dbReference type="GO" id="GO:0015074">
    <property type="term" value="P:DNA integration"/>
    <property type="evidence" value="ECO:0007669"/>
    <property type="project" value="InterPro"/>
</dbReference>
<dbReference type="Gene3D" id="1.10.150.130">
    <property type="match status" value="1"/>
</dbReference>
<dbReference type="InterPro" id="IPR050090">
    <property type="entry name" value="Tyrosine_recombinase_XerCD"/>
</dbReference>
<dbReference type="SUPFAM" id="SSF56349">
    <property type="entry name" value="DNA breaking-rejoining enzymes"/>
    <property type="match status" value="1"/>
</dbReference>
<dbReference type="Gene3D" id="1.10.443.10">
    <property type="entry name" value="Intergrase catalytic core"/>
    <property type="match status" value="1"/>
</dbReference>
<organism evidence="5 6">
    <name type="scientific">Limosilactobacillus mucosae</name>
    <name type="common">Lactobacillus mucosae</name>
    <dbReference type="NCBI Taxonomy" id="97478"/>
    <lineage>
        <taxon>Bacteria</taxon>
        <taxon>Bacillati</taxon>
        <taxon>Bacillota</taxon>
        <taxon>Bacilli</taxon>
        <taxon>Lactobacillales</taxon>
        <taxon>Lactobacillaceae</taxon>
        <taxon>Limosilactobacillus</taxon>
    </lineage>
</organism>
<name>A0A099YBH5_LIMMU</name>
<evidence type="ECO:0000256" key="3">
    <source>
        <dbReference type="ARBA" id="ARBA00023172"/>
    </source>
</evidence>
<dbReference type="RefSeq" id="WP_034540349.1">
    <property type="nucleotide sequence ID" value="NZ_CP186923.1"/>
</dbReference>
<comment type="caution">
    <text evidence="5">The sequence shown here is derived from an EMBL/GenBank/DDBJ whole genome shotgun (WGS) entry which is preliminary data.</text>
</comment>
<proteinExistence type="inferred from homology"/>
<keyword evidence="3" id="KW-0233">DNA recombination</keyword>
<dbReference type="InterPro" id="IPR013762">
    <property type="entry name" value="Integrase-like_cat_sf"/>
</dbReference>
<dbReference type="PANTHER" id="PTHR30349:SF64">
    <property type="entry name" value="PROPHAGE INTEGRASE INTD-RELATED"/>
    <property type="match status" value="1"/>
</dbReference>
<dbReference type="EMBL" id="JROC01000033">
    <property type="protein sequence ID" value="KGL66761.1"/>
    <property type="molecule type" value="Genomic_DNA"/>
</dbReference>
<comment type="similarity">
    <text evidence="1">Belongs to the 'phage' integrase family.</text>
</comment>
<reference evidence="5 6" key="1">
    <citation type="submission" date="2014-09" db="EMBL/GenBank/DDBJ databases">
        <title>Lactobacillus mucosae CRL573 Genome Sequencing.</title>
        <authorList>
            <person name="Bleckwedel J."/>
            <person name="Teran L.C."/>
            <person name="Bonacina J."/>
            <person name="Saavedra L."/>
            <person name="Mozzi F.B."/>
            <person name="Raya R.R."/>
        </authorList>
    </citation>
    <scope>NUCLEOTIDE SEQUENCE [LARGE SCALE GENOMIC DNA]</scope>
    <source>
        <strain evidence="5 6">CRL573</strain>
    </source>
</reference>
<dbReference type="GO" id="GO:0006310">
    <property type="term" value="P:DNA recombination"/>
    <property type="evidence" value="ECO:0007669"/>
    <property type="project" value="UniProtKB-KW"/>
</dbReference>
<dbReference type="InterPro" id="IPR010998">
    <property type="entry name" value="Integrase_recombinase_N"/>
</dbReference>
<dbReference type="CDD" id="cd01189">
    <property type="entry name" value="INT_ICEBs1_C_like"/>
    <property type="match status" value="1"/>
</dbReference>
<evidence type="ECO:0000313" key="5">
    <source>
        <dbReference type="EMBL" id="KGL66761.1"/>
    </source>
</evidence>
<sequence>MWTEPTKTGKVKFVEQFKNPLTLKYTRVSVTMDKKTNTTRKLAQQTLNKRIEEKLRYLEDGQIKEGVTFGELIEEFDQYYQPTVKSSTFASWENLKARILQNFRSDILVSKITNKYLTNTLEAMIYQRGYNNAYVGLIKCKINQLMRYAYRHDYIAAPIGQLEINWKRDNSAKNIEDKYLDDDEVKQVLEAVRAINPVYADVLMWQYLTGMRIGEVLALQVKKVFQETGKWFVKINCTLEYSKKRKSEFMISSTPKTQSSNRTILLPDKAVMIYQQYCLDKQPDDLLFSVKTKTGVFLHPFSIDNQLRRVQKSLDLAKPLSTHIFRHTHASKLAELGLPTELISKRLGHKDSTITRQIYLHVTKKTAARYSGLINSFDV</sequence>
<dbReference type="Proteomes" id="UP000030001">
    <property type="component" value="Unassembled WGS sequence"/>
</dbReference>
<gene>
    <name evidence="5" type="ORF">LX03_06780</name>
</gene>
<evidence type="ECO:0000259" key="4">
    <source>
        <dbReference type="PROSITE" id="PS51898"/>
    </source>
</evidence>
<dbReference type="InterPro" id="IPR011010">
    <property type="entry name" value="DNA_brk_join_enz"/>
</dbReference>
<feature type="domain" description="Tyr recombinase" evidence="4">
    <location>
        <begin position="175"/>
        <end position="372"/>
    </location>
</feature>
<dbReference type="AlphaFoldDB" id="A0A099YBH5"/>
<evidence type="ECO:0000256" key="2">
    <source>
        <dbReference type="ARBA" id="ARBA00023125"/>
    </source>
</evidence>
<dbReference type="InterPro" id="IPR002104">
    <property type="entry name" value="Integrase_catalytic"/>
</dbReference>
<dbReference type="PANTHER" id="PTHR30349">
    <property type="entry name" value="PHAGE INTEGRASE-RELATED"/>
    <property type="match status" value="1"/>
</dbReference>
<protein>
    <recommendedName>
        <fullName evidence="4">Tyr recombinase domain-containing protein</fullName>
    </recommendedName>
</protein>
<evidence type="ECO:0000313" key="6">
    <source>
        <dbReference type="Proteomes" id="UP000030001"/>
    </source>
</evidence>